<feature type="domain" description="Periplasmic binding protein" evidence="6">
    <location>
        <begin position="39"/>
        <end position="294"/>
    </location>
</feature>
<protein>
    <recommendedName>
        <fullName evidence="3">Autoinducer 2-binding periplasmic protein LuxP</fullName>
    </recommendedName>
</protein>
<evidence type="ECO:0000313" key="8">
    <source>
        <dbReference type="Proteomes" id="UP000245362"/>
    </source>
</evidence>
<feature type="chain" id="PRO_5015519883" description="Autoinducer 2-binding periplasmic protein LuxP" evidence="5">
    <location>
        <begin position="23"/>
        <end position="323"/>
    </location>
</feature>
<gene>
    <name evidence="7" type="ORF">DI392_16130</name>
</gene>
<dbReference type="GO" id="GO:0030246">
    <property type="term" value="F:carbohydrate binding"/>
    <property type="evidence" value="ECO:0007669"/>
    <property type="project" value="UniProtKB-ARBA"/>
</dbReference>
<dbReference type="AlphaFoldDB" id="A0A2U3B661"/>
<evidence type="ECO:0000313" key="7">
    <source>
        <dbReference type="EMBL" id="PWI32205.1"/>
    </source>
</evidence>
<dbReference type="PANTHER" id="PTHR46847:SF2">
    <property type="entry name" value="ABC TRANSPORTER SUGAR-BINDING PROTEIN"/>
    <property type="match status" value="1"/>
</dbReference>
<feature type="signal peptide" evidence="5">
    <location>
        <begin position="1"/>
        <end position="22"/>
    </location>
</feature>
<dbReference type="PANTHER" id="PTHR46847">
    <property type="entry name" value="D-ALLOSE-BINDING PERIPLASMIC PROTEIN-RELATED"/>
    <property type="match status" value="1"/>
</dbReference>
<dbReference type="Pfam" id="PF13407">
    <property type="entry name" value="Peripla_BP_4"/>
    <property type="match status" value="1"/>
</dbReference>
<dbReference type="Proteomes" id="UP000245362">
    <property type="component" value="Unassembled WGS sequence"/>
</dbReference>
<keyword evidence="8" id="KW-1185">Reference proteome</keyword>
<evidence type="ECO:0000256" key="1">
    <source>
        <dbReference type="ARBA" id="ARBA00004196"/>
    </source>
</evidence>
<comment type="subcellular location">
    <subcellularLocation>
        <location evidence="1">Cell envelope</location>
    </subcellularLocation>
</comment>
<dbReference type="PROSITE" id="PS51257">
    <property type="entry name" value="PROKAR_LIPOPROTEIN"/>
    <property type="match status" value="1"/>
</dbReference>
<dbReference type="EMBL" id="QFWT01000010">
    <property type="protein sequence ID" value="PWI32205.1"/>
    <property type="molecule type" value="Genomic_DNA"/>
</dbReference>
<sequence>MKNKLFYMVTLLFACFSLPVHSVMTPGDNIVSEEKKLQVGISLVDLSNPFFSILAKEISNEMKKDVAGNVDVFIRSSAYDLTRQVAQLNKFIKDGVDILFIAASETEAIAPVIKMAREQGVIVAAVDIEAVGTDISVSSDNFQAGSMACGYLAEQLSGQGKVAIINGSPISSVIHRVEGCRDNLKHYPQIQLVSYQHNSSGTFSGGLESMTYLLLEYPDLDGVFAINDPSALGAEEATRQMNNRRALITSVDASPQVLERLISDDTNLIASVAQFPRAMARNAVKLALERLSGQFQEQKTTLIPTKLVTKGNADKFSQWQELK</sequence>
<dbReference type="GO" id="GO:0030313">
    <property type="term" value="C:cell envelope"/>
    <property type="evidence" value="ECO:0007669"/>
    <property type="project" value="UniProtKB-SubCell"/>
</dbReference>
<dbReference type="SUPFAM" id="SSF53822">
    <property type="entry name" value="Periplasmic binding protein-like I"/>
    <property type="match status" value="1"/>
</dbReference>
<evidence type="ECO:0000256" key="2">
    <source>
        <dbReference type="ARBA" id="ARBA00007639"/>
    </source>
</evidence>
<reference evidence="7 8" key="1">
    <citation type="submission" date="2018-05" db="EMBL/GenBank/DDBJ databases">
        <title>Vibrio limimaris sp. nov., isolated from marine sediment.</title>
        <authorList>
            <person name="Li C.-M."/>
        </authorList>
    </citation>
    <scope>NUCLEOTIDE SEQUENCE [LARGE SCALE GENOMIC DNA]</scope>
    <source>
        <strain evidence="7 8">E4404</strain>
    </source>
</reference>
<comment type="caution">
    <text evidence="7">The sequence shown here is derived from an EMBL/GenBank/DDBJ whole genome shotgun (WGS) entry which is preliminary data.</text>
</comment>
<dbReference type="OrthoDB" id="250606at2"/>
<dbReference type="GO" id="GO:0055085">
    <property type="term" value="P:transmembrane transport"/>
    <property type="evidence" value="ECO:0007669"/>
    <property type="project" value="UniProtKB-ARBA"/>
</dbReference>
<organism evidence="7 8">
    <name type="scientific">Vibrio albus</name>
    <dbReference type="NCBI Taxonomy" id="2200953"/>
    <lineage>
        <taxon>Bacteria</taxon>
        <taxon>Pseudomonadati</taxon>
        <taxon>Pseudomonadota</taxon>
        <taxon>Gammaproteobacteria</taxon>
        <taxon>Vibrionales</taxon>
        <taxon>Vibrionaceae</taxon>
        <taxon>Vibrio</taxon>
    </lineage>
</organism>
<dbReference type="RefSeq" id="WP_109320730.1">
    <property type="nucleotide sequence ID" value="NZ_QFWT01000010.1"/>
</dbReference>
<dbReference type="InterPro" id="IPR025997">
    <property type="entry name" value="SBP_2_dom"/>
</dbReference>
<comment type="similarity">
    <text evidence="2">Belongs to the bacterial solute-binding protein 2 family.</text>
</comment>
<name>A0A2U3B661_9VIBR</name>
<keyword evidence="4 5" id="KW-0732">Signal</keyword>
<evidence type="ECO:0000256" key="3">
    <source>
        <dbReference type="ARBA" id="ARBA00022181"/>
    </source>
</evidence>
<dbReference type="InterPro" id="IPR028082">
    <property type="entry name" value="Peripla_BP_I"/>
</dbReference>
<evidence type="ECO:0000256" key="4">
    <source>
        <dbReference type="ARBA" id="ARBA00022729"/>
    </source>
</evidence>
<evidence type="ECO:0000256" key="5">
    <source>
        <dbReference type="SAM" id="SignalP"/>
    </source>
</evidence>
<accession>A0A2U3B661</accession>
<dbReference type="Gene3D" id="3.40.50.2300">
    <property type="match status" value="2"/>
</dbReference>
<evidence type="ECO:0000259" key="6">
    <source>
        <dbReference type="Pfam" id="PF13407"/>
    </source>
</evidence>
<proteinExistence type="inferred from homology"/>